<dbReference type="EnsemblPlants" id="TuG1812G0300004772.01.T01">
    <property type="protein sequence ID" value="TuG1812G0300004772.01.T01.cds382238"/>
    <property type="gene ID" value="TuG1812G0300004772.01"/>
</dbReference>
<organism evidence="1 2">
    <name type="scientific">Triticum urartu</name>
    <name type="common">Red wild einkorn</name>
    <name type="synonym">Crithodium urartu</name>
    <dbReference type="NCBI Taxonomy" id="4572"/>
    <lineage>
        <taxon>Eukaryota</taxon>
        <taxon>Viridiplantae</taxon>
        <taxon>Streptophyta</taxon>
        <taxon>Embryophyta</taxon>
        <taxon>Tracheophyta</taxon>
        <taxon>Spermatophyta</taxon>
        <taxon>Magnoliopsida</taxon>
        <taxon>Liliopsida</taxon>
        <taxon>Poales</taxon>
        <taxon>Poaceae</taxon>
        <taxon>BOP clade</taxon>
        <taxon>Pooideae</taxon>
        <taxon>Triticodae</taxon>
        <taxon>Triticeae</taxon>
        <taxon>Triticinae</taxon>
        <taxon>Triticum</taxon>
    </lineage>
</organism>
<reference evidence="1" key="3">
    <citation type="submission" date="2022-06" db="UniProtKB">
        <authorList>
            <consortium name="EnsemblPlants"/>
        </authorList>
    </citation>
    <scope>IDENTIFICATION</scope>
</reference>
<dbReference type="Proteomes" id="UP000015106">
    <property type="component" value="Chromosome 3"/>
</dbReference>
<dbReference type="AlphaFoldDB" id="A0A8R7PYQ6"/>
<name>A0A8R7PYQ6_TRIUA</name>
<evidence type="ECO:0000313" key="2">
    <source>
        <dbReference type="Proteomes" id="UP000015106"/>
    </source>
</evidence>
<sequence length="104" mass="11474">MFDGMPAGTSYSQLRGLFGIDSCRTSSVHKSDAFLYSYLTVSPADFGPQIEQGDKFLICLLRTQCLKITDAHLFNPHFGPSISYSHTVGGTISSSSFCHVWQIF</sequence>
<reference evidence="2" key="1">
    <citation type="journal article" date="2013" name="Nature">
        <title>Draft genome of the wheat A-genome progenitor Triticum urartu.</title>
        <authorList>
            <person name="Ling H.Q."/>
            <person name="Zhao S."/>
            <person name="Liu D."/>
            <person name="Wang J."/>
            <person name="Sun H."/>
            <person name="Zhang C."/>
            <person name="Fan H."/>
            <person name="Li D."/>
            <person name="Dong L."/>
            <person name="Tao Y."/>
            <person name="Gao C."/>
            <person name="Wu H."/>
            <person name="Li Y."/>
            <person name="Cui Y."/>
            <person name="Guo X."/>
            <person name="Zheng S."/>
            <person name="Wang B."/>
            <person name="Yu K."/>
            <person name="Liang Q."/>
            <person name="Yang W."/>
            <person name="Lou X."/>
            <person name="Chen J."/>
            <person name="Feng M."/>
            <person name="Jian J."/>
            <person name="Zhang X."/>
            <person name="Luo G."/>
            <person name="Jiang Y."/>
            <person name="Liu J."/>
            <person name="Wang Z."/>
            <person name="Sha Y."/>
            <person name="Zhang B."/>
            <person name="Wu H."/>
            <person name="Tang D."/>
            <person name="Shen Q."/>
            <person name="Xue P."/>
            <person name="Zou S."/>
            <person name="Wang X."/>
            <person name="Liu X."/>
            <person name="Wang F."/>
            <person name="Yang Y."/>
            <person name="An X."/>
            <person name="Dong Z."/>
            <person name="Zhang K."/>
            <person name="Zhang X."/>
            <person name="Luo M.C."/>
            <person name="Dvorak J."/>
            <person name="Tong Y."/>
            <person name="Wang J."/>
            <person name="Yang H."/>
            <person name="Li Z."/>
            <person name="Wang D."/>
            <person name="Zhang A."/>
            <person name="Wang J."/>
        </authorList>
    </citation>
    <scope>NUCLEOTIDE SEQUENCE</scope>
    <source>
        <strain evidence="2">cv. G1812</strain>
    </source>
</reference>
<reference evidence="1" key="2">
    <citation type="submission" date="2018-03" db="EMBL/GenBank/DDBJ databases">
        <title>The Triticum urartu genome reveals the dynamic nature of wheat genome evolution.</title>
        <authorList>
            <person name="Ling H."/>
            <person name="Ma B."/>
            <person name="Shi X."/>
            <person name="Liu H."/>
            <person name="Dong L."/>
            <person name="Sun H."/>
            <person name="Cao Y."/>
            <person name="Gao Q."/>
            <person name="Zheng S."/>
            <person name="Li Y."/>
            <person name="Yu Y."/>
            <person name="Du H."/>
            <person name="Qi M."/>
            <person name="Li Y."/>
            <person name="Yu H."/>
            <person name="Cui Y."/>
            <person name="Wang N."/>
            <person name="Chen C."/>
            <person name="Wu H."/>
            <person name="Zhao Y."/>
            <person name="Zhang J."/>
            <person name="Li Y."/>
            <person name="Zhou W."/>
            <person name="Zhang B."/>
            <person name="Hu W."/>
            <person name="Eijk M."/>
            <person name="Tang J."/>
            <person name="Witsenboer H."/>
            <person name="Zhao S."/>
            <person name="Li Z."/>
            <person name="Zhang A."/>
            <person name="Wang D."/>
            <person name="Liang C."/>
        </authorList>
    </citation>
    <scope>NUCLEOTIDE SEQUENCE [LARGE SCALE GENOMIC DNA]</scope>
    <source>
        <strain evidence="1">cv. G1812</strain>
    </source>
</reference>
<evidence type="ECO:0000313" key="1">
    <source>
        <dbReference type="EnsemblPlants" id="TuG1812G0300004772.01.T01.cds382238"/>
    </source>
</evidence>
<dbReference type="Gramene" id="TuG1812G0300004772.01.T01">
    <property type="protein sequence ID" value="TuG1812G0300004772.01.T01.cds382238"/>
    <property type="gene ID" value="TuG1812G0300004772.01"/>
</dbReference>
<accession>A0A8R7PYQ6</accession>
<keyword evidence="2" id="KW-1185">Reference proteome</keyword>
<protein>
    <submittedName>
        <fullName evidence="1">Uncharacterized protein</fullName>
    </submittedName>
</protein>
<proteinExistence type="predicted"/>